<dbReference type="InParanoid" id="A0A1U7ZTN3"/>
<sequence length="113" mass="12721">MVIGIVKEFGQKYCRIIIESGQTLANSKWTWLTIERTRIRVETVCNRGIQYLEEFTVIKDPGRRDVVIVYHPPPLACITQFVLIQTPVSQVVSAACPLGSFELLACFDFSSGL</sequence>
<dbReference type="KEGG" id="nnu:104597690"/>
<evidence type="ECO:0000313" key="1">
    <source>
        <dbReference type="Proteomes" id="UP000189703"/>
    </source>
</evidence>
<gene>
    <name evidence="2" type="primary">LOC104597690</name>
</gene>
<proteinExistence type="predicted"/>
<dbReference type="Proteomes" id="UP000189703">
    <property type="component" value="Unplaced"/>
</dbReference>
<name>A0A1U7ZTN3_NELNU</name>
<reference evidence="2" key="1">
    <citation type="submission" date="2025-08" db="UniProtKB">
        <authorList>
            <consortium name="RefSeq"/>
        </authorList>
    </citation>
    <scope>IDENTIFICATION</scope>
</reference>
<accession>A0A1U7ZTN3</accession>
<evidence type="ECO:0000313" key="2">
    <source>
        <dbReference type="RefSeq" id="XP_010257695.1"/>
    </source>
</evidence>
<protein>
    <submittedName>
        <fullName evidence="2">Uncharacterized protein LOC104597690</fullName>
    </submittedName>
</protein>
<keyword evidence="1" id="KW-1185">Reference proteome</keyword>
<organism evidence="1 2">
    <name type="scientific">Nelumbo nucifera</name>
    <name type="common">Sacred lotus</name>
    <dbReference type="NCBI Taxonomy" id="4432"/>
    <lineage>
        <taxon>Eukaryota</taxon>
        <taxon>Viridiplantae</taxon>
        <taxon>Streptophyta</taxon>
        <taxon>Embryophyta</taxon>
        <taxon>Tracheophyta</taxon>
        <taxon>Spermatophyta</taxon>
        <taxon>Magnoliopsida</taxon>
        <taxon>Proteales</taxon>
        <taxon>Nelumbonaceae</taxon>
        <taxon>Nelumbo</taxon>
    </lineage>
</organism>
<dbReference type="RefSeq" id="XP_010257695.1">
    <property type="nucleotide sequence ID" value="XM_010259393.2"/>
</dbReference>
<dbReference type="GeneID" id="104597690"/>
<dbReference type="AlphaFoldDB" id="A0A1U7ZTN3"/>